<gene>
    <name evidence="2" type="ORF">CDAR_81921</name>
</gene>
<protein>
    <recommendedName>
        <fullName evidence="4">Secreted protein</fullName>
    </recommendedName>
</protein>
<dbReference type="EMBL" id="BPLQ01012460">
    <property type="protein sequence ID" value="GIY65684.1"/>
    <property type="molecule type" value="Genomic_DNA"/>
</dbReference>
<proteinExistence type="predicted"/>
<comment type="caution">
    <text evidence="2">The sequence shown here is derived from an EMBL/GenBank/DDBJ whole genome shotgun (WGS) entry which is preliminary data.</text>
</comment>
<name>A0AAV4V6X8_9ARAC</name>
<evidence type="ECO:0000256" key="1">
    <source>
        <dbReference type="SAM" id="MobiDB-lite"/>
    </source>
</evidence>
<evidence type="ECO:0000313" key="3">
    <source>
        <dbReference type="Proteomes" id="UP001054837"/>
    </source>
</evidence>
<reference evidence="2 3" key="1">
    <citation type="submission" date="2021-06" db="EMBL/GenBank/DDBJ databases">
        <title>Caerostris darwini draft genome.</title>
        <authorList>
            <person name="Kono N."/>
            <person name="Arakawa K."/>
        </authorList>
    </citation>
    <scope>NUCLEOTIDE SEQUENCE [LARGE SCALE GENOMIC DNA]</scope>
</reference>
<sequence length="91" mass="10548">MNNRHLLFYSAIIHYSLGSQRDEPVARTSPERRGKVKSRSKIQHNCSPTANRQRGDSVKDTNHWRLHNSLSFTFTLFVFLHAHLATWTNTG</sequence>
<organism evidence="2 3">
    <name type="scientific">Caerostris darwini</name>
    <dbReference type="NCBI Taxonomy" id="1538125"/>
    <lineage>
        <taxon>Eukaryota</taxon>
        <taxon>Metazoa</taxon>
        <taxon>Ecdysozoa</taxon>
        <taxon>Arthropoda</taxon>
        <taxon>Chelicerata</taxon>
        <taxon>Arachnida</taxon>
        <taxon>Araneae</taxon>
        <taxon>Araneomorphae</taxon>
        <taxon>Entelegynae</taxon>
        <taxon>Araneoidea</taxon>
        <taxon>Araneidae</taxon>
        <taxon>Caerostris</taxon>
    </lineage>
</organism>
<feature type="compositionally biased region" description="Polar residues" evidence="1">
    <location>
        <begin position="43"/>
        <end position="52"/>
    </location>
</feature>
<evidence type="ECO:0008006" key="4">
    <source>
        <dbReference type="Google" id="ProtNLM"/>
    </source>
</evidence>
<keyword evidence="3" id="KW-1185">Reference proteome</keyword>
<feature type="compositionally biased region" description="Basic and acidic residues" evidence="1">
    <location>
        <begin position="20"/>
        <end position="33"/>
    </location>
</feature>
<dbReference type="AlphaFoldDB" id="A0AAV4V6X8"/>
<feature type="region of interest" description="Disordered" evidence="1">
    <location>
        <begin position="20"/>
        <end position="58"/>
    </location>
</feature>
<accession>A0AAV4V6X8</accession>
<dbReference type="Proteomes" id="UP001054837">
    <property type="component" value="Unassembled WGS sequence"/>
</dbReference>
<evidence type="ECO:0000313" key="2">
    <source>
        <dbReference type="EMBL" id="GIY65684.1"/>
    </source>
</evidence>